<protein>
    <recommendedName>
        <fullName evidence="3">SH3 domain-containing protein</fullName>
    </recommendedName>
</protein>
<reference evidence="4" key="1">
    <citation type="submission" date="2016-10" db="EMBL/GenBank/DDBJ databases">
        <authorList>
            <person name="Benchimol M."/>
            <person name="Almeida L.G."/>
            <person name="Vasconcelos A.T."/>
            <person name="Perreira-Neves A."/>
            <person name="Rosa I.A."/>
            <person name="Tasca T."/>
            <person name="Bogo M.R."/>
            <person name="de Souza W."/>
        </authorList>
    </citation>
    <scope>NUCLEOTIDE SEQUENCE [LARGE SCALE GENOMIC DNA]</scope>
    <source>
        <strain evidence="4">K</strain>
    </source>
</reference>
<evidence type="ECO:0000256" key="1">
    <source>
        <dbReference type="ARBA" id="ARBA00022443"/>
    </source>
</evidence>
<keyword evidence="5" id="KW-1185">Reference proteome</keyword>
<evidence type="ECO:0000256" key="2">
    <source>
        <dbReference type="PROSITE-ProRule" id="PRU00192"/>
    </source>
</evidence>
<dbReference type="RefSeq" id="XP_068366918.1">
    <property type="nucleotide sequence ID" value="XM_068498710.1"/>
</dbReference>
<gene>
    <name evidence="4" type="ORF">TRFO_16004</name>
</gene>
<dbReference type="GeneID" id="94833414"/>
<proteinExistence type="predicted"/>
<dbReference type="InterPro" id="IPR036028">
    <property type="entry name" value="SH3-like_dom_sf"/>
</dbReference>
<feature type="domain" description="SH3" evidence="3">
    <location>
        <begin position="293"/>
        <end position="354"/>
    </location>
</feature>
<keyword evidence="1 2" id="KW-0728">SH3 domain</keyword>
<dbReference type="VEuPathDB" id="TrichDB:TRFO_16004"/>
<evidence type="ECO:0000313" key="4">
    <source>
        <dbReference type="EMBL" id="OHT13782.1"/>
    </source>
</evidence>
<sequence length="415" mass="47233">MEISIKAIKELEKKTRKQLDTITENNALIFTSFKELDPVSFKNLYDQMEMKPYILSGCPGTISNTFKEFSMIVTDLMTTLAMINEKSKYSVDNLSDCLNTDDQNCSSDIEDINCKAHQMQCLKDAVQIKRNEPNKKLTKYLKKINEIIAKDKQVKGKITTHLLHKVEKLRKAGFDGYSQKVAVSGASVCLDEINEKIKKIKIAMKNRCSTIRDIIINQREFYSEFASVLDETADAINRIHNQINYNSDFPSYVESKRLIRYDIIPDEFVPIDLNHPVFQEVQAIWTVPSLQIYPLALARVMETFVTTYSQEISVSKGKLVYLMEDLSYPWAFVQNPYTRATGYAPSYLFEIIGKGLGAILVDVGSRDEMLQKGEYVAILENSDESNYLVLALNEVIMSVPKESVGLISELTDILV</sequence>
<dbReference type="Proteomes" id="UP000179807">
    <property type="component" value="Unassembled WGS sequence"/>
</dbReference>
<dbReference type="OrthoDB" id="6108017at2759"/>
<evidence type="ECO:0000313" key="5">
    <source>
        <dbReference type="Proteomes" id="UP000179807"/>
    </source>
</evidence>
<dbReference type="PROSITE" id="PS50002">
    <property type="entry name" value="SH3"/>
    <property type="match status" value="1"/>
</dbReference>
<name>A0A1J4KVR0_9EUKA</name>
<dbReference type="SUPFAM" id="SSF50044">
    <property type="entry name" value="SH3-domain"/>
    <property type="match status" value="1"/>
</dbReference>
<evidence type="ECO:0000259" key="3">
    <source>
        <dbReference type="PROSITE" id="PS50002"/>
    </source>
</evidence>
<dbReference type="InterPro" id="IPR001452">
    <property type="entry name" value="SH3_domain"/>
</dbReference>
<dbReference type="AlphaFoldDB" id="A0A1J4KVR0"/>
<dbReference type="EMBL" id="MLAK01000476">
    <property type="protein sequence ID" value="OHT13782.1"/>
    <property type="molecule type" value="Genomic_DNA"/>
</dbReference>
<comment type="caution">
    <text evidence="4">The sequence shown here is derived from an EMBL/GenBank/DDBJ whole genome shotgun (WGS) entry which is preliminary data.</text>
</comment>
<accession>A0A1J4KVR0</accession>
<organism evidence="4 5">
    <name type="scientific">Tritrichomonas foetus</name>
    <dbReference type="NCBI Taxonomy" id="1144522"/>
    <lineage>
        <taxon>Eukaryota</taxon>
        <taxon>Metamonada</taxon>
        <taxon>Parabasalia</taxon>
        <taxon>Tritrichomonadida</taxon>
        <taxon>Tritrichomonadidae</taxon>
        <taxon>Tritrichomonas</taxon>
    </lineage>
</organism>